<gene>
    <name evidence="2" type="ORF">AMQ84_30850</name>
</gene>
<dbReference type="PANTHER" id="PTHR48079:SF6">
    <property type="entry name" value="NAD(P)-BINDING DOMAIN-CONTAINING PROTEIN-RELATED"/>
    <property type="match status" value="1"/>
</dbReference>
<dbReference type="InterPro" id="IPR036291">
    <property type="entry name" value="NAD(P)-bd_dom_sf"/>
</dbReference>
<reference evidence="2 3" key="1">
    <citation type="submission" date="2015-08" db="EMBL/GenBank/DDBJ databases">
        <title>Genomes of Paenibacillus riograndensis.</title>
        <authorList>
            <person name="Sant'Anna F.H."/>
            <person name="Souza R."/>
            <person name="Ambrosini A."/>
            <person name="Bach E."/>
            <person name="Fernandes G."/>
            <person name="Balsanelli E."/>
            <person name="Baura V.A."/>
            <person name="Pedrosa F.O."/>
            <person name="Souza E.M."/>
            <person name="Passaglia L."/>
        </authorList>
    </citation>
    <scope>NUCLEOTIDE SEQUENCE [LARGE SCALE GENOMIC DNA]</scope>
    <source>
        <strain evidence="2 3">CAS34</strain>
    </source>
</reference>
<dbReference type="PATRIC" id="fig|483937.3.peg.111"/>
<name>A0A132TDW7_9BACL</name>
<dbReference type="PANTHER" id="PTHR48079">
    <property type="entry name" value="PROTEIN YEEZ"/>
    <property type="match status" value="1"/>
</dbReference>
<dbReference type="InterPro" id="IPR001509">
    <property type="entry name" value="Epimerase_deHydtase"/>
</dbReference>
<dbReference type="GO" id="GO:0004029">
    <property type="term" value="F:aldehyde dehydrogenase (NAD+) activity"/>
    <property type="evidence" value="ECO:0007669"/>
    <property type="project" value="TreeGrafter"/>
</dbReference>
<organism evidence="2 3">
    <name type="scientific">Paenibacillus riograndensis</name>
    <dbReference type="NCBI Taxonomy" id="483937"/>
    <lineage>
        <taxon>Bacteria</taxon>
        <taxon>Bacillati</taxon>
        <taxon>Bacillota</taxon>
        <taxon>Bacilli</taxon>
        <taxon>Bacillales</taxon>
        <taxon>Paenibacillaceae</taxon>
        <taxon>Paenibacillus</taxon>
        <taxon>Paenibacillus sonchi group</taxon>
    </lineage>
</organism>
<dbReference type="AlphaFoldDB" id="A0A132TDW7"/>
<dbReference type="InterPro" id="IPR051783">
    <property type="entry name" value="NAD(P)-dependent_oxidoreduct"/>
</dbReference>
<dbReference type="Pfam" id="PF01370">
    <property type="entry name" value="Epimerase"/>
    <property type="match status" value="1"/>
</dbReference>
<dbReference type="EMBL" id="LIRB01000149">
    <property type="protein sequence ID" value="KWX69393.1"/>
    <property type="molecule type" value="Genomic_DNA"/>
</dbReference>
<protein>
    <submittedName>
        <fullName evidence="2">Epimerase</fullName>
    </submittedName>
</protein>
<evidence type="ECO:0000313" key="2">
    <source>
        <dbReference type="EMBL" id="KWX69393.1"/>
    </source>
</evidence>
<comment type="caution">
    <text evidence="2">The sequence shown here is derived from an EMBL/GenBank/DDBJ whole genome shotgun (WGS) entry which is preliminary data.</text>
</comment>
<dbReference type="SUPFAM" id="SSF51735">
    <property type="entry name" value="NAD(P)-binding Rossmann-fold domains"/>
    <property type="match status" value="1"/>
</dbReference>
<dbReference type="Proteomes" id="UP000070475">
    <property type="component" value="Unassembled WGS sequence"/>
</dbReference>
<evidence type="ECO:0000259" key="1">
    <source>
        <dbReference type="Pfam" id="PF01370"/>
    </source>
</evidence>
<dbReference type="GO" id="GO:0005737">
    <property type="term" value="C:cytoplasm"/>
    <property type="evidence" value="ECO:0007669"/>
    <property type="project" value="TreeGrafter"/>
</dbReference>
<dbReference type="Gene3D" id="3.40.50.720">
    <property type="entry name" value="NAD(P)-binding Rossmann-like Domain"/>
    <property type="match status" value="1"/>
</dbReference>
<evidence type="ECO:0000313" key="3">
    <source>
        <dbReference type="Proteomes" id="UP000070475"/>
    </source>
</evidence>
<sequence>MMHNHVKKAVVLGATGGTGTVIIAELLKRGISTVAFGRALPKLEQFAAKLGNPAELILKTGDVFKPEDVYQAAQGADVIFHCASVPYHEMSTKLLPMGEAVMEAANRLGTRVVAIDGIYPYGRRKDEQPISEDFPKNPHTKKGKVKLEFERMFFSPRWSRTERMIVRLPDYYGAAANEASYLGSTLEAIAAGKPGMFIGNMSVPREYVYLPDAAVMIVELALREEAYGQNWNIPGAGTISGKEIVRLARAASGRSKPVIPVGPIGLSLLGLFVPVMKEIVEMLYLTKEPLRLSGRKYERLAGPIPATSFEDGIRETIRAIQSRQAKAL</sequence>
<keyword evidence="3" id="KW-1185">Reference proteome</keyword>
<proteinExistence type="predicted"/>
<feature type="domain" description="NAD-dependent epimerase/dehydratase" evidence="1">
    <location>
        <begin position="10"/>
        <end position="233"/>
    </location>
</feature>
<accession>A0A132TDW7</accession>